<feature type="compositionally biased region" description="Gly residues" evidence="1">
    <location>
        <begin position="84"/>
        <end position="122"/>
    </location>
</feature>
<feature type="compositionally biased region" description="Basic and acidic residues" evidence="1">
    <location>
        <begin position="128"/>
        <end position="140"/>
    </location>
</feature>
<dbReference type="AlphaFoldDB" id="A0A1I2H9T4"/>
<name>A0A1I2H9T4_9GAMM</name>
<protein>
    <submittedName>
        <fullName evidence="2">Uncharacterized protein</fullName>
    </submittedName>
</protein>
<dbReference type="Proteomes" id="UP000199477">
    <property type="component" value="Unassembled WGS sequence"/>
</dbReference>
<proteinExistence type="predicted"/>
<organism evidence="2 3">
    <name type="scientific">Dyella marensis</name>
    <dbReference type="NCBI Taxonomy" id="500610"/>
    <lineage>
        <taxon>Bacteria</taxon>
        <taxon>Pseudomonadati</taxon>
        <taxon>Pseudomonadota</taxon>
        <taxon>Gammaproteobacteria</taxon>
        <taxon>Lysobacterales</taxon>
        <taxon>Rhodanobacteraceae</taxon>
        <taxon>Dyella</taxon>
    </lineage>
</organism>
<sequence>MARRSRRRHGFLLLLLQLTILGAVALIASDLHAQQAPAYAGAWRLDDRNSDTADTVKGLLREAGRNASAPAAASSSGTSPQGAHGSGGHRGGMGRGAGAGGMGGGGMGGGGHMGGGHGGRGGKNASADTDKDDKAQDFRGDYALPPTLEHDNVLLVQQDAQSIQVRFADGQNMDVRLDGQRRQSLAGNAMVAGYREADGMRVSIQYADGSQLEQHWKLAPDGRQLTVLGEWKVPGLGQAVNFRRSYVGLP</sequence>
<reference evidence="3" key="1">
    <citation type="submission" date="2016-10" db="EMBL/GenBank/DDBJ databases">
        <authorList>
            <person name="Varghese N."/>
            <person name="Submissions S."/>
        </authorList>
    </citation>
    <scope>NUCLEOTIDE SEQUENCE [LARGE SCALE GENOMIC DNA]</scope>
    <source>
        <strain evidence="3">UNC178MFTsu3.1</strain>
    </source>
</reference>
<evidence type="ECO:0000313" key="2">
    <source>
        <dbReference type="EMBL" id="SFF26123.1"/>
    </source>
</evidence>
<dbReference type="EMBL" id="FONH01000011">
    <property type="protein sequence ID" value="SFF26123.1"/>
    <property type="molecule type" value="Genomic_DNA"/>
</dbReference>
<accession>A0A1I2H9T4</accession>
<dbReference type="RefSeq" id="WP_155964705.1">
    <property type="nucleotide sequence ID" value="NZ_FONH01000011.1"/>
</dbReference>
<evidence type="ECO:0000256" key="1">
    <source>
        <dbReference type="SAM" id="MobiDB-lite"/>
    </source>
</evidence>
<feature type="compositionally biased region" description="Low complexity" evidence="1">
    <location>
        <begin position="67"/>
        <end position="83"/>
    </location>
</feature>
<evidence type="ECO:0000313" key="3">
    <source>
        <dbReference type="Proteomes" id="UP000199477"/>
    </source>
</evidence>
<gene>
    <name evidence="2" type="ORF">SAMN02799615_02911</name>
</gene>
<keyword evidence="3" id="KW-1185">Reference proteome</keyword>
<feature type="region of interest" description="Disordered" evidence="1">
    <location>
        <begin position="65"/>
        <end position="144"/>
    </location>
</feature>